<dbReference type="InterPro" id="IPR047817">
    <property type="entry name" value="ABC2_TM_bact-type"/>
</dbReference>
<reference evidence="8" key="1">
    <citation type="submission" date="2020-05" db="EMBL/GenBank/DDBJ databases">
        <title>Chitinophaga laudate sp. nov., isolated from a tropical peat swamp.</title>
        <authorList>
            <person name="Goh C.B.S."/>
            <person name="Lee M.S."/>
            <person name="Parimannan S."/>
            <person name="Pasbakhsh P."/>
            <person name="Yule C.M."/>
            <person name="Rajandas H."/>
            <person name="Loke S."/>
            <person name="Croft L."/>
            <person name="Tan J.B.L."/>
        </authorList>
    </citation>
    <scope>NUCLEOTIDE SEQUENCE</scope>
    <source>
        <strain evidence="8">Mgbs1</strain>
    </source>
</reference>
<proteinExistence type="inferred from homology"/>
<evidence type="ECO:0000256" key="5">
    <source>
        <dbReference type="ARBA" id="ARBA00022692"/>
    </source>
</evidence>
<dbReference type="EMBL" id="RIAR02000001">
    <property type="protein sequence ID" value="NSL86477.1"/>
    <property type="molecule type" value="Genomic_DNA"/>
</dbReference>
<organism evidence="8 9">
    <name type="scientific">Chitinophaga solisilvae</name>
    <dbReference type="NCBI Taxonomy" id="1233460"/>
    <lineage>
        <taxon>Bacteria</taxon>
        <taxon>Pseudomonadati</taxon>
        <taxon>Bacteroidota</taxon>
        <taxon>Chitinophagia</taxon>
        <taxon>Chitinophagales</taxon>
        <taxon>Chitinophagaceae</taxon>
        <taxon>Chitinophaga</taxon>
    </lineage>
</organism>
<keyword evidence="9" id="KW-1185">Reference proteome</keyword>
<dbReference type="InterPro" id="IPR013525">
    <property type="entry name" value="ABC2_TM"/>
</dbReference>
<keyword evidence="6" id="KW-1133">Transmembrane helix</keyword>
<sequence length="389" mass="43903">MILSILKVTIREWKRIFRFPVYYLALLVLPPVLCVFYAGIYSRHFVKDLPVAIWDDAQSLLSRQFTFMLEQTETIHITQQIKSEAALQAGLRHGTIMAAIHFPKRMDEHIKSRQPVTITVYTNVSFLIPSKLLYKDAAQVLLTAAGGVQLSKFVKTGMPAGKAMALVMPVKLQAFTLYNPRYDYMQYLVPGLIVVVIQMMMIMVSALAVNYEYHTGTMDDLYVTAQGSASNAIAGKALALLGIAWLDYFMVTLVIFPLFASGALYVDGQLFVIYTLLVVACISLGLMVSAILKDLLLAADVGIFYTSPAFVFSGFTFPRWGMPWYDQYYAALMPLTPFVDAFFKAYFMDLPLRYMWPEMAHMLVFPVIALPLAIVFLQRSMHTLKQQHA</sequence>
<dbReference type="Proteomes" id="UP000281028">
    <property type="component" value="Unassembled WGS sequence"/>
</dbReference>
<gene>
    <name evidence="8" type="ORF">ECE50_006530</name>
</gene>
<evidence type="ECO:0000256" key="2">
    <source>
        <dbReference type="ARBA" id="ARBA00007783"/>
    </source>
</evidence>
<protein>
    <submittedName>
        <fullName evidence="8">ABC transporter permease</fullName>
    </submittedName>
</protein>
<dbReference type="OrthoDB" id="9811522at2"/>
<comment type="similarity">
    <text evidence="2">Belongs to the ABC-2 integral membrane protein family.</text>
</comment>
<evidence type="ECO:0000256" key="6">
    <source>
        <dbReference type="ARBA" id="ARBA00022989"/>
    </source>
</evidence>
<dbReference type="GO" id="GO:0140359">
    <property type="term" value="F:ABC-type transporter activity"/>
    <property type="evidence" value="ECO:0007669"/>
    <property type="project" value="InterPro"/>
</dbReference>
<dbReference type="AlphaFoldDB" id="A0A3S1B4U2"/>
<evidence type="ECO:0000256" key="4">
    <source>
        <dbReference type="ARBA" id="ARBA00022475"/>
    </source>
</evidence>
<comment type="caution">
    <text evidence="8">The sequence shown here is derived from an EMBL/GenBank/DDBJ whole genome shotgun (WGS) entry which is preliminary data.</text>
</comment>
<dbReference type="PANTHER" id="PTHR30294:SF46">
    <property type="entry name" value="ABC TRANSPORTER PERMEASE"/>
    <property type="match status" value="1"/>
</dbReference>
<evidence type="ECO:0000256" key="7">
    <source>
        <dbReference type="ARBA" id="ARBA00023136"/>
    </source>
</evidence>
<dbReference type="Gene3D" id="3.40.1710.10">
    <property type="entry name" value="abc type-2 transporter like domain"/>
    <property type="match status" value="1"/>
</dbReference>
<keyword evidence="7" id="KW-0472">Membrane</keyword>
<dbReference type="PROSITE" id="PS51012">
    <property type="entry name" value="ABC_TM2"/>
    <property type="match status" value="1"/>
</dbReference>
<accession>A0A3S1B4U2</accession>
<evidence type="ECO:0000313" key="8">
    <source>
        <dbReference type="EMBL" id="NSL86477.1"/>
    </source>
</evidence>
<comment type="subcellular location">
    <subcellularLocation>
        <location evidence="1">Cell membrane</location>
        <topology evidence="1">Multi-pass membrane protein</topology>
    </subcellularLocation>
</comment>
<keyword evidence="3" id="KW-0813">Transport</keyword>
<dbReference type="Pfam" id="PF12698">
    <property type="entry name" value="ABC2_membrane_3"/>
    <property type="match status" value="1"/>
</dbReference>
<dbReference type="GO" id="GO:0005886">
    <property type="term" value="C:plasma membrane"/>
    <property type="evidence" value="ECO:0007669"/>
    <property type="project" value="UniProtKB-SubCell"/>
</dbReference>
<name>A0A3S1B4U2_9BACT</name>
<dbReference type="PANTHER" id="PTHR30294">
    <property type="entry name" value="MEMBRANE COMPONENT OF ABC TRANSPORTER YHHJ-RELATED"/>
    <property type="match status" value="1"/>
</dbReference>
<evidence type="ECO:0000313" key="9">
    <source>
        <dbReference type="Proteomes" id="UP000281028"/>
    </source>
</evidence>
<keyword evidence="4" id="KW-1003">Cell membrane</keyword>
<keyword evidence="5" id="KW-0812">Transmembrane</keyword>
<evidence type="ECO:0000256" key="3">
    <source>
        <dbReference type="ARBA" id="ARBA00022448"/>
    </source>
</evidence>
<evidence type="ECO:0000256" key="1">
    <source>
        <dbReference type="ARBA" id="ARBA00004651"/>
    </source>
</evidence>
<dbReference type="InterPro" id="IPR051449">
    <property type="entry name" value="ABC-2_transporter_component"/>
</dbReference>